<dbReference type="Proteomes" id="UP000813824">
    <property type="component" value="Unassembled WGS sequence"/>
</dbReference>
<dbReference type="AlphaFoldDB" id="A0A8K0UNR9"/>
<dbReference type="EMBL" id="JAEVFJ010000014">
    <property type="protein sequence ID" value="KAH8100802.1"/>
    <property type="molecule type" value="Genomic_DNA"/>
</dbReference>
<sequence length="956" mass="102964">MTEVKDMAQPSYCNRSVDPQHSKHVLWRTVVLSRTILDNHAPYNPGSSLPPPLSQPRQDLRIAAPRVLKMKPQSTTSPRRAHLSPPASSHTLPSPRAGVRSPPRSPYERLPATLPTPPMDRRTMDAKDLSEYIRAFAPQPTSPLMADLVLDKQITAQTLISLTEDELESVADRQVAEDLHDLSLQIRGHQTHKRLRSLKDIVSDLAHTEPSSSPIPAHDNSDFDWTASPIIPPAPLPSDSPAVTYSDVPDNSGSGLALTTNPTLLRRMSTLLPLSNLSLTVSPAPTRAPTMEVIEGPSIDTILLDTPAAPTQVQNLISETQVVEPPTPASTVLESMSLLQSPVHPSNVELQRDDTETTEHNDAQQPEHVTFMEVVEPESSHPEVVQDNTDAAEVVPANHQTADPHDRGRTEDAAKNSPNDDSMEHPPTEDITEHSMDHQSAADTPGELADAGVDATEHQPAQEKPSTTESEDVQHSGETTQEIGADGKEHNGDQIGGETVSVGVGKGDSPTGPKDGEVEDVEVEVEGADGGMDGEGGRETSDQDGQVVPRDGPDEPQISFPPAVVPTPDAEPDAPAKVSETTTSVAQTEIAAEDPLVQITHDGAPAVNPEEFQGGHDSQQEDAPVTVEPYHHSQTDHTQDPEDLSLSDGEVSSGFSEGLTSSEEDIDVEEEDDATDSKIGAGQPTQDISHTEKEDLLIDFEVSLAVEEQAGEGLREFCRALDGIFSSSSRGTETDAGVGLATPSSFNLNLPEVDAVSSAFPPGNAEDTVISASLHEDSSIQESDEHPRDVTVADADASAPPSAVDSIQIQWTFVDMPPLSEDPLISPHLQSNNPLPHDTADTTSPSPQAPSGRRHQRTPSLRLDTERTLWSPLESRRNLFGIRIAPRMRRYSSAGDGDGKPQLAVPPTFDLQPPPSLAGPSPHRGRLDSPYATCFAPLFRSSTPPRSSRRWNRFFR</sequence>
<feature type="region of interest" description="Disordered" evidence="1">
    <location>
        <begin position="399"/>
        <end position="690"/>
    </location>
</feature>
<protein>
    <submittedName>
        <fullName evidence="2">Uncharacterized protein</fullName>
    </submittedName>
</protein>
<feature type="region of interest" description="Disordered" evidence="1">
    <location>
        <begin position="342"/>
        <end position="366"/>
    </location>
</feature>
<feature type="region of interest" description="Disordered" evidence="1">
    <location>
        <begin position="69"/>
        <end position="121"/>
    </location>
</feature>
<proteinExistence type="predicted"/>
<feature type="compositionally biased region" description="Basic and acidic residues" evidence="1">
    <location>
        <begin position="402"/>
        <end position="414"/>
    </location>
</feature>
<feature type="region of interest" description="Disordered" evidence="1">
    <location>
        <begin position="1"/>
        <end position="20"/>
    </location>
</feature>
<feature type="compositionally biased region" description="Basic and acidic residues" evidence="1">
    <location>
        <begin position="350"/>
        <end position="362"/>
    </location>
</feature>
<organism evidence="2 3">
    <name type="scientific">Cristinia sonorae</name>
    <dbReference type="NCBI Taxonomy" id="1940300"/>
    <lineage>
        <taxon>Eukaryota</taxon>
        <taxon>Fungi</taxon>
        <taxon>Dikarya</taxon>
        <taxon>Basidiomycota</taxon>
        <taxon>Agaricomycotina</taxon>
        <taxon>Agaricomycetes</taxon>
        <taxon>Agaricomycetidae</taxon>
        <taxon>Agaricales</taxon>
        <taxon>Pleurotineae</taxon>
        <taxon>Stephanosporaceae</taxon>
        <taxon>Cristinia</taxon>
    </lineage>
</organism>
<evidence type="ECO:0000313" key="3">
    <source>
        <dbReference type="Proteomes" id="UP000813824"/>
    </source>
</evidence>
<feature type="compositionally biased region" description="Basic and acidic residues" evidence="1">
    <location>
        <begin position="629"/>
        <end position="640"/>
    </location>
</feature>
<evidence type="ECO:0000313" key="2">
    <source>
        <dbReference type="EMBL" id="KAH8100802.1"/>
    </source>
</evidence>
<reference evidence="2" key="1">
    <citation type="journal article" date="2021" name="New Phytol.">
        <title>Evolutionary innovations through gain and loss of genes in the ectomycorrhizal Boletales.</title>
        <authorList>
            <person name="Wu G."/>
            <person name="Miyauchi S."/>
            <person name="Morin E."/>
            <person name="Kuo A."/>
            <person name="Drula E."/>
            <person name="Varga T."/>
            <person name="Kohler A."/>
            <person name="Feng B."/>
            <person name="Cao Y."/>
            <person name="Lipzen A."/>
            <person name="Daum C."/>
            <person name="Hundley H."/>
            <person name="Pangilinan J."/>
            <person name="Johnson J."/>
            <person name="Barry K."/>
            <person name="LaButti K."/>
            <person name="Ng V."/>
            <person name="Ahrendt S."/>
            <person name="Min B."/>
            <person name="Choi I.G."/>
            <person name="Park H."/>
            <person name="Plett J.M."/>
            <person name="Magnuson J."/>
            <person name="Spatafora J.W."/>
            <person name="Nagy L.G."/>
            <person name="Henrissat B."/>
            <person name="Grigoriev I.V."/>
            <person name="Yang Z.L."/>
            <person name="Xu J."/>
            <person name="Martin F.M."/>
        </authorList>
    </citation>
    <scope>NUCLEOTIDE SEQUENCE</scope>
    <source>
        <strain evidence="2">KKN 215</strain>
    </source>
</reference>
<feature type="region of interest" description="Disordered" evidence="1">
    <location>
        <begin position="776"/>
        <end position="804"/>
    </location>
</feature>
<dbReference type="OrthoDB" id="10676127at2759"/>
<feature type="compositionally biased region" description="Acidic residues" evidence="1">
    <location>
        <begin position="662"/>
        <end position="674"/>
    </location>
</feature>
<feature type="compositionally biased region" description="Acidic residues" evidence="1">
    <location>
        <begin position="517"/>
        <end position="527"/>
    </location>
</feature>
<comment type="caution">
    <text evidence="2">The sequence shown here is derived from an EMBL/GenBank/DDBJ whole genome shotgun (WGS) entry which is preliminary data.</text>
</comment>
<keyword evidence="3" id="KW-1185">Reference proteome</keyword>
<evidence type="ECO:0000256" key="1">
    <source>
        <dbReference type="SAM" id="MobiDB-lite"/>
    </source>
</evidence>
<feature type="compositionally biased region" description="Basic and acidic residues" evidence="1">
    <location>
        <begin position="422"/>
        <end position="437"/>
    </location>
</feature>
<feature type="region of interest" description="Disordered" evidence="1">
    <location>
        <begin position="891"/>
        <end position="929"/>
    </location>
</feature>
<name>A0A8K0UNR9_9AGAR</name>
<feature type="region of interest" description="Disordered" evidence="1">
    <location>
        <begin position="231"/>
        <end position="256"/>
    </location>
</feature>
<feature type="compositionally biased region" description="Low complexity" evidence="1">
    <location>
        <begin position="792"/>
        <end position="804"/>
    </location>
</feature>
<feature type="compositionally biased region" description="Basic and acidic residues" evidence="1">
    <location>
        <begin position="776"/>
        <end position="791"/>
    </location>
</feature>
<gene>
    <name evidence="2" type="ORF">BXZ70DRAFT_906983</name>
</gene>
<accession>A0A8K0UNR9</accession>
<feature type="region of interest" description="Disordered" evidence="1">
    <location>
        <begin position="822"/>
        <end position="866"/>
    </location>
</feature>